<keyword evidence="2" id="KW-1185">Reference proteome</keyword>
<protein>
    <submittedName>
        <fullName evidence="1">Ketoacyl-synt-domain-containing protein</fullName>
    </submittedName>
</protein>
<dbReference type="EMBL" id="MU118062">
    <property type="protein sequence ID" value="KAF9646285.1"/>
    <property type="molecule type" value="Genomic_DNA"/>
</dbReference>
<proteinExistence type="predicted"/>
<gene>
    <name evidence="1" type="ORF">BDM02DRAFT_3118862</name>
</gene>
<sequence length="2153" mass="233696">MDVTPGKVVVPIFSSLGTTAATSEAWLSQSLSDSHSPHGSLLLQSCYRAFLKELASLSSNDLRLMGISLDDFPTPISLLTHERNINHILLSHSFLFLSQALRWLSINDYSQRDAFVQPFDVTVGYLSFSLGVLIAPVVASSTTLLDYLYSAVEAYKLTLWIGIRVHLYHNNNPSASCITLREPSWSIVCAGLGPLAAQRLITDFHTANQDHPHIFLTATLSSSGVTISGPPRALAAFTDSYPDAFLVLPAHTYALYHVESVHKGTRNQVLCDIRDRGIKFPTRDTLKAPIISTFTGAPATSSAPLVEEIVDMVLTQVVDWDRVVSSTVERLKSLRRPVEVLNVGPGNSLANGFERQISAAGLDVRLRDISISKHVPPVMEPIAVVGMAVNMPGAPNIDRLWELLHKGESTLSQIPGTRFDTTSIPAYLDSPSIVSRMGNFLPNPAAFDHKFFNVSPRAAEAMDPQQRILLHVAHEALENAGYVPDSTQSWNREGFGCFIGAATGDWADCLREQADLYHSTGTLRAFLSGRVSHFLKWGGPSVVVDTACSSSIVAIYQACRALQNGDCNAALAGGVNIICSPDNFVGLSKGRFLSPTGQCKPFDASADGYARSEGCGLFVLKLLSSAVEENDRILGVIRGVEINQNCGNTSITRPDVESQRSLFERLCLRSGTNPQHVSVIEAHGTGTQVGDKCEIESIGLVFGSTERSPSIDRGGSTSTPRLLHVGSVKANIGHLEAASGAAGLAKLLLMLRNRKVPKLISLNMLNSELGSEEELMERGIMFDREDVEWDATGKKIAVLNNFGAAGSNGALILEEYTAEVLTNTLDGSPPTSTQSYPIIFGFSAKTPEAVGELRSRYLTYLRSISGLTTPSLRDLAYTSTARRQLYTHRVSISADSVDSLTSSLESAVPSQVMSVKKVAFVFSGQGVQYLGMGRQLYWTNDVFRCHVHECQRILEGFGFGAMIKWISSGPSVSGPPSSTQSLPIQAEKTFPDARSNDGVEALLDYQTAAFTVGYSLAKLWISWGVEPSVVIGHSLGEYPALVIAGVISVESALYLLLHRANIMREKCQIGASGMYAARVMDSKKLFWCMEGLDVSVACYQTSTDFVLAGKTEDLQILRKDLHAIGETRHQFVGLPLGFHSAHMDTVLEDFAKVAKGILVRPPTIPVVSTVLDAVVRPGTPDVFTADYFVQHSRMPVLFVQATSRLIEEFGAPDLWLELGPTALFLSSIAALPQLSRPGAIKPLLLPSLKKTESPWSTLSATLAKLYLTNLPIRWREIFNNRQMQAPRVVDLPSYPFQTIDFWTSYQSNRCNHARNSPGRFTVILDGYSLLKRQTQVPTWMNGRVAVYETPAAALAKFIEGHMVAGNALCPASVYTELGLAAGKSSTSSGSEIFVLSELEFTKPFVYLHGSRQTLVTVVTTIDDGLGYFNVCSGSTRDGEEELHCRGVYLVGRTDEAVLSALASAYEDAAPCISSLTSTSRDGVKGREKEVFSRRTVYDLLFPRVVVYSKDYQTIQSFTVSSDSTEGYATLRLPFDRDRGRFAVHPIFVDSVLQVAGFLANMQGGVRDVHICDAVDTIRVLVEAMDDDAEYGAYCKSVGFAEGGVDIVMCEVVVVKLGGLAVEVPEVVVQAKGVRFKKLQLDSLVRRLKPVPVVPVASNNTTQATLPPSRPPIRRAKAASFSMWDLPSPPVKAPVDHTPEVIKIVATACGVDSAAITPGSDLRSLGVDSLLLMEITHKLQKSSAISFRCSSSALALCHTVADIVSFIASRPGSPVAVRKRANSTVSLLAISEEENVHHPLADTLGVEQSKPGATDDLGSHGLDSLSAAEVFGALKEEFDVSLPRDFFDKYRTVAQVRGQIWQHSAVHTSRPTTRPHSNSSSSILSLVSVGSTTSADPCVLIRGTYQPTAARTAPLFMIHDGSGLINSYEQIGEIGRPVYGIKDPYFGTQESWADIASVGREYAQLISGQSDGGPVIVGGWSFGGVVAFEIGCLMMKEGFDVKGVVLVDAPCPSDHVPLSAALLDHIVTQGKPSWSETETMGTVKEQLRKSSELLERYSPSSDGSYPRVAFLRSREGMKVESESMEKAPVWLADRQEPETTVNGWETLLKGKLKRWDVPGDHFQPFLPENIEETSRCIAEACRYLDPHAKEPASS</sequence>
<evidence type="ECO:0000313" key="2">
    <source>
        <dbReference type="Proteomes" id="UP000886501"/>
    </source>
</evidence>
<reference evidence="1" key="1">
    <citation type="submission" date="2019-10" db="EMBL/GenBank/DDBJ databases">
        <authorList>
            <consortium name="DOE Joint Genome Institute"/>
            <person name="Kuo A."/>
            <person name="Miyauchi S."/>
            <person name="Kiss E."/>
            <person name="Drula E."/>
            <person name="Kohler A."/>
            <person name="Sanchez-Garcia M."/>
            <person name="Andreopoulos B."/>
            <person name="Barry K.W."/>
            <person name="Bonito G."/>
            <person name="Buee M."/>
            <person name="Carver A."/>
            <person name="Chen C."/>
            <person name="Cichocki N."/>
            <person name="Clum A."/>
            <person name="Culley D."/>
            <person name="Crous P.W."/>
            <person name="Fauchery L."/>
            <person name="Girlanda M."/>
            <person name="Hayes R."/>
            <person name="Keri Z."/>
            <person name="Labutti K."/>
            <person name="Lipzen A."/>
            <person name="Lombard V."/>
            <person name="Magnuson J."/>
            <person name="Maillard F."/>
            <person name="Morin E."/>
            <person name="Murat C."/>
            <person name="Nolan M."/>
            <person name="Ohm R."/>
            <person name="Pangilinan J."/>
            <person name="Pereira M."/>
            <person name="Perotto S."/>
            <person name="Peter M."/>
            <person name="Riley R."/>
            <person name="Sitrit Y."/>
            <person name="Stielow B."/>
            <person name="Szollosi G."/>
            <person name="Zifcakova L."/>
            <person name="Stursova M."/>
            <person name="Spatafora J.W."/>
            <person name="Tedersoo L."/>
            <person name="Vaario L.-M."/>
            <person name="Yamada A."/>
            <person name="Yan M."/>
            <person name="Wang P."/>
            <person name="Xu J."/>
            <person name="Bruns T."/>
            <person name="Baldrian P."/>
            <person name="Vilgalys R."/>
            <person name="Henrissat B."/>
            <person name="Grigoriev I.V."/>
            <person name="Hibbett D."/>
            <person name="Nagy L.G."/>
            <person name="Martin F.M."/>
        </authorList>
    </citation>
    <scope>NUCLEOTIDE SEQUENCE</scope>
    <source>
        <strain evidence="1">P2</strain>
    </source>
</reference>
<accession>A0ACB6Z9A7</accession>
<reference evidence="1" key="2">
    <citation type="journal article" date="2020" name="Nat. Commun.">
        <title>Large-scale genome sequencing of mycorrhizal fungi provides insights into the early evolution of symbiotic traits.</title>
        <authorList>
            <person name="Miyauchi S."/>
            <person name="Kiss E."/>
            <person name="Kuo A."/>
            <person name="Drula E."/>
            <person name="Kohler A."/>
            <person name="Sanchez-Garcia M."/>
            <person name="Morin E."/>
            <person name="Andreopoulos B."/>
            <person name="Barry K.W."/>
            <person name="Bonito G."/>
            <person name="Buee M."/>
            <person name="Carver A."/>
            <person name="Chen C."/>
            <person name="Cichocki N."/>
            <person name="Clum A."/>
            <person name="Culley D."/>
            <person name="Crous P.W."/>
            <person name="Fauchery L."/>
            <person name="Girlanda M."/>
            <person name="Hayes R.D."/>
            <person name="Keri Z."/>
            <person name="LaButti K."/>
            <person name="Lipzen A."/>
            <person name="Lombard V."/>
            <person name="Magnuson J."/>
            <person name="Maillard F."/>
            <person name="Murat C."/>
            <person name="Nolan M."/>
            <person name="Ohm R.A."/>
            <person name="Pangilinan J."/>
            <person name="Pereira M.F."/>
            <person name="Perotto S."/>
            <person name="Peter M."/>
            <person name="Pfister S."/>
            <person name="Riley R."/>
            <person name="Sitrit Y."/>
            <person name="Stielow J.B."/>
            <person name="Szollosi G."/>
            <person name="Zifcakova L."/>
            <person name="Stursova M."/>
            <person name="Spatafora J.W."/>
            <person name="Tedersoo L."/>
            <person name="Vaario L.M."/>
            <person name="Yamada A."/>
            <person name="Yan M."/>
            <person name="Wang P."/>
            <person name="Xu J."/>
            <person name="Bruns T."/>
            <person name="Baldrian P."/>
            <person name="Vilgalys R."/>
            <person name="Dunand C."/>
            <person name="Henrissat B."/>
            <person name="Grigoriev I.V."/>
            <person name="Hibbett D."/>
            <person name="Nagy L.G."/>
            <person name="Martin F.M."/>
        </authorList>
    </citation>
    <scope>NUCLEOTIDE SEQUENCE</scope>
    <source>
        <strain evidence="1">P2</strain>
    </source>
</reference>
<organism evidence="1 2">
    <name type="scientific">Thelephora ganbajun</name>
    <name type="common">Ganba fungus</name>
    <dbReference type="NCBI Taxonomy" id="370292"/>
    <lineage>
        <taxon>Eukaryota</taxon>
        <taxon>Fungi</taxon>
        <taxon>Dikarya</taxon>
        <taxon>Basidiomycota</taxon>
        <taxon>Agaricomycotina</taxon>
        <taxon>Agaricomycetes</taxon>
        <taxon>Thelephorales</taxon>
        <taxon>Thelephoraceae</taxon>
        <taxon>Thelephora</taxon>
    </lineage>
</organism>
<evidence type="ECO:0000313" key="1">
    <source>
        <dbReference type="EMBL" id="KAF9646285.1"/>
    </source>
</evidence>
<dbReference type="Proteomes" id="UP000886501">
    <property type="component" value="Unassembled WGS sequence"/>
</dbReference>
<comment type="caution">
    <text evidence="1">The sequence shown here is derived from an EMBL/GenBank/DDBJ whole genome shotgun (WGS) entry which is preliminary data.</text>
</comment>
<name>A0ACB6Z9A7_THEGA</name>